<evidence type="ECO:0000256" key="7">
    <source>
        <dbReference type="SAM" id="Phobius"/>
    </source>
</evidence>
<organism evidence="9 10">
    <name type="scientific">Gymnopilus dilepis</name>
    <dbReference type="NCBI Taxonomy" id="231916"/>
    <lineage>
        <taxon>Eukaryota</taxon>
        <taxon>Fungi</taxon>
        <taxon>Dikarya</taxon>
        <taxon>Basidiomycota</taxon>
        <taxon>Agaricomycotina</taxon>
        <taxon>Agaricomycetes</taxon>
        <taxon>Agaricomycetidae</taxon>
        <taxon>Agaricales</taxon>
        <taxon>Agaricineae</taxon>
        <taxon>Hymenogastraceae</taxon>
        <taxon>Gymnopilus</taxon>
    </lineage>
</organism>
<reference evidence="9 10" key="1">
    <citation type="journal article" date="2018" name="Evol. Lett.">
        <title>Horizontal gene cluster transfer increased hallucinogenic mushroom diversity.</title>
        <authorList>
            <person name="Reynolds H.T."/>
            <person name="Vijayakumar V."/>
            <person name="Gluck-Thaler E."/>
            <person name="Korotkin H.B."/>
            <person name="Matheny P.B."/>
            <person name="Slot J.C."/>
        </authorList>
    </citation>
    <scope>NUCLEOTIDE SEQUENCE [LARGE SCALE GENOMIC DNA]</scope>
    <source>
        <strain evidence="9 10">SRW20</strain>
    </source>
</reference>
<keyword evidence="2 7" id="KW-0812">Transmembrane</keyword>
<dbReference type="STRING" id="231916.A0A409Y037"/>
<comment type="caution">
    <text evidence="9">The sequence shown here is derived from an EMBL/GenBank/DDBJ whole genome shotgun (WGS) entry which is preliminary data.</text>
</comment>
<feature type="transmembrane region" description="Helical" evidence="7">
    <location>
        <begin position="102"/>
        <end position="125"/>
    </location>
</feature>
<feature type="transmembrane region" description="Helical" evidence="7">
    <location>
        <begin position="179"/>
        <end position="208"/>
    </location>
</feature>
<dbReference type="InterPro" id="IPR049326">
    <property type="entry name" value="Rhodopsin_dom_fungi"/>
</dbReference>
<dbReference type="Proteomes" id="UP000284706">
    <property type="component" value="Unassembled WGS sequence"/>
</dbReference>
<dbReference type="AlphaFoldDB" id="A0A409Y037"/>
<evidence type="ECO:0000256" key="3">
    <source>
        <dbReference type="ARBA" id="ARBA00022989"/>
    </source>
</evidence>
<evidence type="ECO:0000256" key="1">
    <source>
        <dbReference type="ARBA" id="ARBA00004141"/>
    </source>
</evidence>
<sequence>MSATLTRRQYPSTPETGQIMLPLQSYTAWKVSLSILHAIAIGSTLYRLVHRFRIGRQWWDDYIAFLPLLLDPMYWMLTLVRFTHRVLDLTHTTQTFRVLNSFWLSLLPYLLIVWSTRVALALSLGRIFPVKHPARRWSYVLVGVMIVSCIASILVSNLTCTYTSPLLVLFEVTHCDTGVGGFLIQTIFLFVVNVFGDLLLVISPLIFFWRIKLPAGERRLILMVFSGSTLTLLAGVVVATIFLNKDVFPGVDYLLILEGLCNIEAAVSLFVCNLTVVSTCFYQAVRRLRNRPGPSAEETSVVTATQQPPSRTCTCVSDKTSSSEPISLTEISSYPSSMQSRYEEWTGPIHSEKSDTAL</sequence>
<feature type="compositionally biased region" description="Polar residues" evidence="6">
    <location>
        <begin position="297"/>
        <end position="340"/>
    </location>
</feature>
<feature type="transmembrane region" description="Helical" evidence="7">
    <location>
        <begin position="137"/>
        <end position="159"/>
    </location>
</feature>
<proteinExistence type="inferred from homology"/>
<feature type="region of interest" description="Disordered" evidence="6">
    <location>
        <begin position="292"/>
        <end position="358"/>
    </location>
</feature>
<dbReference type="OrthoDB" id="3229610at2759"/>
<evidence type="ECO:0000256" key="4">
    <source>
        <dbReference type="ARBA" id="ARBA00023136"/>
    </source>
</evidence>
<gene>
    <name evidence="9" type="ORF">CVT26_004990</name>
</gene>
<dbReference type="InterPro" id="IPR052337">
    <property type="entry name" value="SAT4-like"/>
</dbReference>
<feature type="transmembrane region" description="Helical" evidence="7">
    <location>
        <begin position="61"/>
        <end position="82"/>
    </location>
</feature>
<dbReference type="InParanoid" id="A0A409Y037"/>
<evidence type="ECO:0000259" key="8">
    <source>
        <dbReference type="Pfam" id="PF20684"/>
    </source>
</evidence>
<comment type="subcellular location">
    <subcellularLocation>
        <location evidence="1">Membrane</location>
        <topology evidence="1">Multi-pass membrane protein</topology>
    </subcellularLocation>
</comment>
<evidence type="ECO:0000313" key="10">
    <source>
        <dbReference type="Proteomes" id="UP000284706"/>
    </source>
</evidence>
<keyword evidence="10" id="KW-1185">Reference proteome</keyword>
<dbReference type="GO" id="GO:0016020">
    <property type="term" value="C:membrane"/>
    <property type="evidence" value="ECO:0007669"/>
    <property type="project" value="UniProtKB-SubCell"/>
</dbReference>
<evidence type="ECO:0000256" key="6">
    <source>
        <dbReference type="SAM" id="MobiDB-lite"/>
    </source>
</evidence>
<comment type="similarity">
    <text evidence="5">Belongs to the SAT4 family.</text>
</comment>
<evidence type="ECO:0000313" key="9">
    <source>
        <dbReference type="EMBL" id="PPQ96388.1"/>
    </source>
</evidence>
<protein>
    <recommendedName>
        <fullName evidence="8">Rhodopsin domain-containing protein</fullName>
    </recommendedName>
</protein>
<accession>A0A409Y037</accession>
<feature type="transmembrane region" description="Helical" evidence="7">
    <location>
        <begin position="220"/>
        <end position="243"/>
    </location>
</feature>
<dbReference type="PANTHER" id="PTHR33048">
    <property type="entry name" value="PTH11-LIKE INTEGRAL MEMBRANE PROTEIN (AFU_ORTHOLOGUE AFUA_5G11245)"/>
    <property type="match status" value="1"/>
</dbReference>
<dbReference type="EMBL" id="NHYE01001375">
    <property type="protein sequence ID" value="PPQ96388.1"/>
    <property type="molecule type" value="Genomic_DNA"/>
</dbReference>
<name>A0A409Y037_9AGAR</name>
<feature type="domain" description="Rhodopsin" evidence="8">
    <location>
        <begin position="47"/>
        <end position="244"/>
    </location>
</feature>
<feature type="transmembrane region" description="Helical" evidence="7">
    <location>
        <begin position="28"/>
        <end position="49"/>
    </location>
</feature>
<feature type="transmembrane region" description="Helical" evidence="7">
    <location>
        <begin position="263"/>
        <end position="285"/>
    </location>
</feature>
<keyword evidence="3 7" id="KW-1133">Transmembrane helix</keyword>
<evidence type="ECO:0000256" key="2">
    <source>
        <dbReference type="ARBA" id="ARBA00022692"/>
    </source>
</evidence>
<dbReference type="PANTHER" id="PTHR33048:SF47">
    <property type="entry name" value="INTEGRAL MEMBRANE PROTEIN-RELATED"/>
    <property type="match status" value="1"/>
</dbReference>
<evidence type="ECO:0000256" key="5">
    <source>
        <dbReference type="ARBA" id="ARBA00038359"/>
    </source>
</evidence>
<dbReference type="Pfam" id="PF20684">
    <property type="entry name" value="Fung_rhodopsin"/>
    <property type="match status" value="1"/>
</dbReference>
<keyword evidence="4 7" id="KW-0472">Membrane</keyword>